<proteinExistence type="predicted"/>
<evidence type="ECO:0000313" key="3">
    <source>
        <dbReference type="EMBL" id="ROL46286.1"/>
    </source>
</evidence>
<protein>
    <submittedName>
        <fullName evidence="3">Uncharacterized protein</fullName>
    </submittedName>
</protein>
<organism evidence="3 4">
    <name type="scientific">Anabarilius grahami</name>
    <name type="common">Kanglang fish</name>
    <name type="synonym">Barilius grahami</name>
    <dbReference type="NCBI Taxonomy" id="495550"/>
    <lineage>
        <taxon>Eukaryota</taxon>
        <taxon>Metazoa</taxon>
        <taxon>Chordata</taxon>
        <taxon>Craniata</taxon>
        <taxon>Vertebrata</taxon>
        <taxon>Euteleostomi</taxon>
        <taxon>Actinopterygii</taxon>
        <taxon>Neopterygii</taxon>
        <taxon>Teleostei</taxon>
        <taxon>Ostariophysi</taxon>
        <taxon>Cypriniformes</taxon>
        <taxon>Xenocyprididae</taxon>
        <taxon>Xenocypridinae</taxon>
        <taxon>Xenocypridinae incertae sedis</taxon>
        <taxon>Anabarilius</taxon>
    </lineage>
</organism>
<dbReference type="InterPro" id="IPR009538">
    <property type="entry name" value="PV-1"/>
</dbReference>
<dbReference type="Proteomes" id="UP000281406">
    <property type="component" value="Unassembled WGS sequence"/>
</dbReference>
<sequence>MLRQLPDTTSRAGRGTFCTHHNQGEDFSLDNTLIVTTKLIPKSLIIASLVLFLEYGQPKKTAEENRVEELEQALNKLSRDNTKLQKEKAELTGALKAKTGEKNAADKEIAKLKNYLNTSYNSKNLQKTLSNFSQTVEYLKADLDNAVKDKNEHHTQVIQLRQEKIYLKSQLDVYTKKCKEDFADSLPGIQTVSNAFLTKIDNFFTNLVMFHLTCQKQMNMIPSNSSRLFQQTKRSCLVRRPFSALTCQVQCRLPGGSTLCGFFPRVEAPILTCPALRRAVSSDVPCRFAVSGHWSDRSSKESVGTLGSPQKAWGQGQATQLKSLWGNRSADCNYHQEGFEEVLMPVAQDIGGQPPPERVGY</sequence>
<name>A0A3N0YJ80_ANAGA</name>
<evidence type="ECO:0000313" key="4">
    <source>
        <dbReference type="Proteomes" id="UP000281406"/>
    </source>
</evidence>
<feature type="region of interest" description="Disordered" evidence="2">
    <location>
        <begin position="1"/>
        <end position="21"/>
    </location>
</feature>
<accession>A0A3N0YJ80</accession>
<feature type="coiled-coil region" evidence="1">
    <location>
        <begin position="60"/>
        <end position="94"/>
    </location>
</feature>
<dbReference type="EMBL" id="RJVU01038599">
    <property type="protein sequence ID" value="ROL46286.1"/>
    <property type="molecule type" value="Genomic_DNA"/>
</dbReference>
<dbReference type="GO" id="GO:0043114">
    <property type="term" value="P:regulation of vascular permeability"/>
    <property type="evidence" value="ECO:0007669"/>
    <property type="project" value="TreeGrafter"/>
</dbReference>
<evidence type="ECO:0000256" key="2">
    <source>
        <dbReference type="SAM" id="MobiDB-lite"/>
    </source>
</evidence>
<dbReference type="PANTHER" id="PTHR21687">
    <property type="entry name" value="PLASMALEMMA VESICLE-ASSOCIATED PROTEIN"/>
    <property type="match status" value="1"/>
</dbReference>
<feature type="compositionally biased region" description="Polar residues" evidence="2">
    <location>
        <begin position="1"/>
        <end position="11"/>
    </location>
</feature>
<dbReference type="OrthoDB" id="9944409at2759"/>
<keyword evidence="1" id="KW-0175">Coiled coil</keyword>
<gene>
    <name evidence="3" type="ORF">DPX16_9021</name>
</gene>
<dbReference type="AlphaFoldDB" id="A0A3N0YJ80"/>
<keyword evidence="4" id="KW-1185">Reference proteome</keyword>
<dbReference type="GO" id="GO:0002693">
    <property type="term" value="P:positive regulation of cellular extravasation"/>
    <property type="evidence" value="ECO:0007669"/>
    <property type="project" value="TreeGrafter"/>
</dbReference>
<comment type="caution">
    <text evidence="3">The sequence shown here is derived from an EMBL/GenBank/DDBJ whole genome shotgun (WGS) entry which is preliminary data.</text>
</comment>
<dbReference type="PANTHER" id="PTHR21687:SF6">
    <property type="entry name" value="PLASMALEMMA VESICLE-ASSOCIATED PROTEIN"/>
    <property type="match status" value="1"/>
</dbReference>
<reference evidence="3" key="1">
    <citation type="submission" date="2018-10" db="EMBL/GenBank/DDBJ databases">
        <title>Genome assembly for a Yunnan-Guizhou Plateau 3E fish, Anabarilius grahami (Regan), and its evolutionary and genetic applications.</title>
        <authorList>
            <person name="Jiang W."/>
        </authorList>
    </citation>
    <scope>NUCLEOTIDE SEQUENCE [LARGE SCALE GENOMIC DNA]</scope>
    <source>
        <strain evidence="3">AG-KIZ</strain>
        <tissue evidence="3">Muscle</tissue>
    </source>
</reference>
<evidence type="ECO:0000256" key="1">
    <source>
        <dbReference type="SAM" id="Coils"/>
    </source>
</evidence>